<proteinExistence type="predicted"/>
<dbReference type="Proteomes" id="UP000237846">
    <property type="component" value="Unassembled WGS sequence"/>
</dbReference>
<evidence type="ECO:0000313" key="1">
    <source>
        <dbReference type="EMBL" id="PRY01955.1"/>
    </source>
</evidence>
<dbReference type="AlphaFoldDB" id="A0A2T0QDG5"/>
<name>A0A2T0QDG5_9ACTN</name>
<dbReference type="OrthoDB" id="3517073at2"/>
<keyword evidence="2" id="KW-1185">Reference proteome</keyword>
<sequence>MAQHISLADPPVGVPQFLVAAERLPDDPHTAVVAGLARVAERGLAGAALRLLHSGELRCEPEPPHLLGRPRGPVRTEQLRARFDRADHHLAVRIVGAGGAGPGAVQAARAAARALAASCGGLVADAFTGQVLPAGGGAEALEFQLADQWLALYLDRPAARDRGPGRRAAPAEIASAGLARFGLPDLNLRGIALHQWFLATTLLRGLATRLLTDHWTWSAERPGRARRWLAVRTVVDTRDVKRYWGVLDDQPPVASVEVRLTPLTPPAAGAGTRVLVRPRASYTGGIDSWLDRIAALAFPLDRAAARATTPG</sequence>
<evidence type="ECO:0000313" key="2">
    <source>
        <dbReference type="Proteomes" id="UP000237846"/>
    </source>
</evidence>
<reference evidence="1 2" key="1">
    <citation type="submission" date="2018-03" db="EMBL/GenBank/DDBJ databases">
        <title>Genomic Encyclopedia of Archaeal and Bacterial Type Strains, Phase II (KMG-II): from individual species to whole genera.</title>
        <authorList>
            <person name="Goeker M."/>
        </authorList>
    </citation>
    <scope>NUCLEOTIDE SEQUENCE [LARGE SCALE GENOMIC DNA]</scope>
    <source>
        <strain evidence="1 2">DSM 45601</strain>
    </source>
</reference>
<dbReference type="RefSeq" id="WP_146159321.1">
    <property type="nucleotide sequence ID" value="NZ_PVZC01000001.1"/>
</dbReference>
<organism evidence="1 2">
    <name type="scientific">Allonocardiopsis opalescens</name>
    <dbReference type="NCBI Taxonomy" id="1144618"/>
    <lineage>
        <taxon>Bacteria</taxon>
        <taxon>Bacillati</taxon>
        <taxon>Actinomycetota</taxon>
        <taxon>Actinomycetes</taxon>
        <taxon>Streptosporangiales</taxon>
        <taxon>Allonocardiopsis</taxon>
    </lineage>
</organism>
<gene>
    <name evidence="1" type="ORF">CLV72_101553</name>
</gene>
<accession>A0A2T0QDG5</accession>
<dbReference type="EMBL" id="PVZC01000001">
    <property type="protein sequence ID" value="PRY01955.1"/>
    <property type="molecule type" value="Genomic_DNA"/>
</dbReference>
<comment type="caution">
    <text evidence="1">The sequence shown here is derived from an EMBL/GenBank/DDBJ whole genome shotgun (WGS) entry which is preliminary data.</text>
</comment>
<protein>
    <submittedName>
        <fullName evidence="1">Uncharacterized protein</fullName>
    </submittedName>
</protein>